<accession>A0ABX1VGD4</accession>
<gene>
    <name evidence="1" type="ORF">LzC2_29190</name>
</gene>
<evidence type="ECO:0000313" key="2">
    <source>
        <dbReference type="Proteomes" id="UP000609651"/>
    </source>
</evidence>
<sequence>MLRVILLLLSLGAVGLSGCGTLDNLLSWNDCRVYGGTASNLDTVSRHRELQALVERPAAGPSLTESQQLEKSIAEGGMVHSYASWAFFAKLDLPLTLVGDTVTLPYTLLNAVGRPVAAFAEGFAEPEPPKPPLDVE</sequence>
<dbReference type="PROSITE" id="PS51257">
    <property type="entry name" value="PROKAR_LIPOPROTEIN"/>
    <property type="match status" value="1"/>
</dbReference>
<dbReference type="Proteomes" id="UP000609651">
    <property type="component" value="Unassembled WGS sequence"/>
</dbReference>
<name>A0ABX1VGD4_9PLAN</name>
<proteinExistence type="predicted"/>
<dbReference type="EMBL" id="WTPX01000100">
    <property type="protein sequence ID" value="NNJ26824.1"/>
    <property type="molecule type" value="Genomic_DNA"/>
</dbReference>
<comment type="caution">
    <text evidence="1">The sequence shown here is derived from an EMBL/GenBank/DDBJ whole genome shotgun (WGS) entry which is preliminary data.</text>
</comment>
<evidence type="ECO:0000313" key="1">
    <source>
        <dbReference type="EMBL" id="NNJ26824.1"/>
    </source>
</evidence>
<protein>
    <submittedName>
        <fullName evidence="1">Uncharacterized protein</fullName>
    </submittedName>
</protein>
<reference evidence="1 2" key="1">
    <citation type="journal article" date="2020" name="Syst. Appl. Microbiol.">
        <title>Alienimonas chondri sp. nov., a novel planctomycete isolated from the biofilm of the red alga Chondrus crispus.</title>
        <authorList>
            <person name="Vitorino I."/>
            <person name="Albuquerque L."/>
            <person name="Wiegand S."/>
            <person name="Kallscheuer N."/>
            <person name="da Costa M.S."/>
            <person name="Lobo-da-Cunha A."/>
            <person name="Jogler C."/>
            <person name="Lage O.M."/>
        </authorList>
    </citation>
    <scope>NUCLEOTIDE SEQUENCE [LARGE SCALE GENOMIC DNA]</scope>
    <source>
        <strain evidence="1 2">LzC2</strain>
    </source>
</reference>
<organism evidence="1 2">
    <name type="scientific">Alienimonas chondri</name>
    <dbReference type="NCBI Taxonomy" id="2681879"/>
    <lineage>
        <taxon>Bacteria</taxon>
        <taxon>Pseudomonadati</taxon>
        <taxon>Planctomycetota</taxon>
        <taxon>Planctomycetia</taxon>
        <taxon>Planctomycetales</taxon>
        <taxon>Planctomycetaceae</taxon>
        <taxon>Alienimonas</taxon>
    </lineage>
</organism>
<dbReference type="InterPro" id="IPR010780">
    <property type="entry name" value="DUF1375"/>
</dbReference>
<dbReference type="Pfam" id="PF07119">
    <property type="entry name" value="DUF1375"/>
    <property type="match status" value="1"/>
</dbReference>
<keyword evidence="2" id="KW-1185">Reference proteome</keyword>